<evidence type="ECO:0000313" key="2">
    <source>
        <dbReference type="EMBL" id="QXI38572.1"/>
    </source>
</evidence>
<feature type="signal peptide" evidence="1">
    <location>
        <begin position="1"/>
        <end position="24"/>
    </location>
</feature>
<name>A0A9E6TXG8_9PSED</name>
<dbReference type="KEGG" id="pxn:HU772_000290"/>
<gene>
    <name evidence="2" type="ORF">HU772_000290</name>
</gene>
<dbReference type="AlphaFoldDB" id="A0A9E6TXG8"/>
<keyword evidence="1" id="KW-0732">Signal</keyword>
<feature type="chain" id="PRO_5039419480" evidence="1">
    <location>
        <begin position="25"/>
        <end position="164"/>
    </location>
</feature>
<evidence type="ECO:0000256" key="1">
    <source>
        <dbReference type="SAM" id="SignalP"/>
    </source>
</evidence>
<organism evidence="2 3">
    <name type="scientific">Pseudomonas xantholysinigenes</name>
    <dbReference type="NCBI Taxonomy" id="2745490"/>
    <lineage>
        <taxon>Bacteria</taxon>
        <taxon>Pseudomonadati</taxon>
        <taxon>Pseudomonadota</taxon>
        <taxon>Gammaproteobacteria</taxon>
        <taxon>Pseudomonadales</taxon>
        <taxon>Pseudomonadaceae</taxon>
        <taxon>Pseudomonas</taxon>
    </lineage>
</organism>
<reference evidence="2 3" key="1">
    <citation type="journal article" date="2020" name="Microorganisms">
        <title>Reliable Identification of Environmental Pseudomonas Isolates Using the rpoD Gene.</title>
        <authorList>
            <consortium name="The Broad Institute Genome Sequencing Platform"/>
            <person name="Girard L."/>
            <person name="Lood C."/>
            <person name="Rokni-Zadeh H."/>
            <person name="van Noort V."/>
            <person name="Lavigne R."/>
            <person name="De Mot R."/>
        </authorList>
    </citation>
    <scope>NUCLEOTIDE SEQUENCE [LARGE SCALE GENOMIC DNA]</scope>
    <source>
        <strain evidence="2 3">RW9S1A</strain>
    </source>
</reference>
<reference evidence="2 3" key="2">
    <citation type="journal article" date="2021" name="Microorganisms">
        <title>The Ever-Expanding Pseudomonas Genus: Description of 43 New Species and Partition of the Pseudomonas putida Group.</title>
        <authorList>
            <person name="Girard L."/>
            <person name="Lood C."/>
            <person name="Hofte M."/>
            <person name="Vandamme P."/>
            <person name="Rokni-Zadeh H."/>
            <person name="van Noort V."/>
            <person name="Lavigne R."/>
            <person name="De Mot R."/>
        </authorList>
    </citation>
    <scope>NUCLEOTIDE SEQUENCE [LARGE SCALE GENOMIC DNA]</scope>
    <source>
        <strain evidence="2 3">RW9S1A</strain>
    </source>
</reference>
<dbReference type="RefSeq" id="WP_186652771.1">
    <property type="nucleotide sequence ID" value="NZ_CP077095.1"/>
</dbReference>
<sequence>MKFMKQLSATLMSFLFQSVESAWALENDPRSSRALQRSNANEQYRRSERCRRPWIAMTTSSSLAWEAPEIVGHPDVRVRIVEADDRPLKVLDEIGSDRFTGSDGNTVQVKVNQHNRIAYRRFHEYAVSYQYSSECSDFKTQDANVLRFLESLFLDGGSPAVQDR</sequence>
<accession>A0A9E6TXG8</accession>
<dbReference type="Proteomes" id="UP000633418">
    <property type="component" value="Chromosome"/>
</dbReference>
<evidence type="ECO:0000313" key="3">
    <source>
        <dbReference type="Proteomes" id="UP000633418"/>
    </source>
</evidence>
<keyword evidence="3" id="KW-1185">Reference proteome</keyword>
<proteinExistence type="predicted"/>
<dbReference type="EMBL" id="CP077095">
    <property type="protein sequence ID" value="QXI38572.1"/>
    <property type="molecule type" value="Genomic_DNA"/>
</dbReference>
<protein>
    <submittedName>
        <fullName evidence="2">Uncharacterized protein</fullName>
    </submittedName>
</protein>